<evidence type="ECO:0000259" key="1">
    <source>
        <dbReference type="Pfam" id="PF00248"/>
    </source>
</evidence>
<name>A0A5C4X1B4_9MICO</name>
<dbReference type="PANTHER" id="PTHR43364">
    <property type="entry name" value="NADH-SPECIFIC METHYLGLYOXAL REDUCTASE-RELATED"/>
    <property type="match status" value="1"/>
</dbReference>
<dbReference type="EMBL" id="VDMQ01000008">
    <property type="protein sequence ID" value="TNM53678.1"/>
    <property type="molecule type" value="Genomic_DNA"/>
</dbReference>
<sequence length="325" mass="35308">MEENLTSRKQIPGTDLSVFPINLGTNTFGWTADEAQSHAVLDAFVAGGGNFLDTAESYPAWVPGNTGRESEAIIGTWLASRGNRDGVVIATKVGDHPEHKTQDPEYIRTAIDASLERLQTDHVDLYYAHRDDEVTPIAEVARVFDEIVRSGKAKHIAVSNYSPARLAGWFAAAEDEGLVKPVAIQPQYSLVYRREFETDLRPIAERRDLAVFSYFSLAAGFLTGKYRTEADLEGADRGGMVQGYFNAEGLKVVDDLVAIADSHDVAPTTVALSWLLAKGVTAPIASARTPEQLEAVMAAPGLELSTDEVDRLDRASTPFAVEEPS</sequence>
<dbReference type="SUPFAM" id="SSF51430">
    <property type="entry name" value="NAD(P)-linked oxidoreductase"/>
    <property type="match status" value="1"/>
</dbReference>
<dbReference type="InterPro" id="IPR036812">
    <property type="entry name" value="NAD(P)_OxRdtase_dom_sf"/>
</dbReference>
<dbReference type="GO" id="GO:0005829">
    <property type="term" value="C:cytosol"/>
    <property type="evidence" value="ECO:0007669"/>
    <property type="project" value="TreeGrafter"/>
</dbReference>
<dbReference type="PANTHER" id="PTHR43364:SF6">
    <property type="entry name" value="OXIDOREDUCTASE-RELATED"/>
    <property type="match status" value="1"/>
</dbReference>
<organism evidence="2 3">
    <name type="scientific">Brevibacterium sediminis</name>
    <dbReference type="NCBI Taxonomy" id="1857024"/>
    <lineage>
        <taxon>Bacteria</taxon>
        <taxon>Bacillati</taxon>
        <taxon>Actinomycetota</taxon>
        <taxon>Actinomycetes</taxon>
        <taxon>Micrococcales</taxon>
        <taxon>Brevibacteriaceae</taxon>
        <taxon>Brevibacterium</taxon>
    </lineage>
</organism>
<dbReference type="RefSeq" id="WP_139469158.1">
    <property type="nucleotide sequence ID" value="NZ_VDMQ01000008.1"/>
</dbReference>
<proteinExistence type="predicted"/>
<dbReference type="Gene3D" id="3.20.20.100">
    <property type="entry name" value="NADP-dependent oxidoreductase domain"/>
    <property type="match status" value="1"/>
</dbReference>
<dbReference type="CDD" id="cd19081">
    <property type="entry name" value="AKR_AKR9C1"/>
    <property type="match status" value="1"/>
</dbReference>
<gene>
    <name evidence="2" type="ORF">FHQ09_12885</name>
</gene>
<dbReference type="InterPro" id="IPR050523">
    <property type="entry name" value="AKR_Detox_Biosynth"/>
</dbReference>
<evidence type="ECO:0000313" key="3">
    <source>
        <dbReference type="Proteomes" id="UP000314223"/>
    </source>
</evidence>
<accession>A0A5C4X1B4</accession>
<protein>
    <submittedName>
        <fullName evidence="2">Aldo/keto reductase</fullName>
    </submittedName>
</protein>
<evidence type="ECO:0000313" key="2">
    <source>
        <dbReference type="EMBL" id="TNM53678.1"/>
    </source>
</evidence>
<dbReference type="AlphaFoldDB" id="A0A5C4X1B4"/>
<dbReference type="Proteomes" id="UP000314223">
    <property type="component" value="Unassembled WGS sequence"/>
</dbReference>
<comment type="caution">
    <text evidence="2">The sequence shown here is derived from an EMBL/GenBank/DDBJ whole genome shotgun (WGS) entry which is preliminary data.</text>
</comment>
<feature type="domain" description="NADP-dependent oxidoreductase" evidence="1">
    <location>
        <begin position="21"/>
        <end position="315"/>
    </location>
</feature>
<dbReference type="InterPro" id="IPR023210">
    <property type="entry name" value="NADP_OxRdtase_dom"/>
</dbReference>
<dbReference type="Pfam" id="PF00248">
    <property type="entry name" value="Aldo_ket_red"/>
    <property type="match status" value="1"/>
</dbReference>
<reference evidence="2 3" key="1">
    <citation type="submission" date="2019-06" db="EMBL/GenBank/DDBJ databases">
        <authorList>
            <person name="Mardanova A.M."/>
            <person name="Pudova D.S."/>
            <person name="Shagimardanova E.I."/>
            <person name="Gogoleva N.E."/>
            <person name="Lutfullin M.T."/>
            <person name="Hadieva G.F."/>
            <person name="Sharipova M.R."/>
        </authorList>
    </citation>
    <scope>NUCLEOTIDE SEQUENCE [LARGE SCALE GENOMIC DNA]</scope>
    <source>
        <strain evidence="2 3">MG-1</strain>
    </source>
</reference>